<protein>
    <recommendedName>
        <fullName evidence="3">Polysaccharide lyase</fullName>
    </recommendedName>
</protein>
<evidence type="ECO:0008006" key="3">
    <source>
        <dbReference type="Google" id="ProtNLM"/>
    </source>
</evidence>
<evidence type="ECO:0000313" key="2">
    <source>
        <dbReference type="Proteomes" id="UP001267638"/>
    </source>
</evidence>
<dbReference type="Gene3D" id="2.60.120.200">
    <property type="match status" value="1"/>
</dbReference>
<dbReference type="EMBL" id="JAVDWV010000010">
    <property type="protein sequence ID" value="MDR7155668.1"/>
    <property type="molecule type" value="Genomic_DNA"/>
</dbReference>
<keyword evidence="2" id="KW-1185">Reference proteome</keyword>
<sequence length="307" mass="33802">MATHMRRCLMVAGVACSVPAIGSSGPTTRLKVDFDQGQAMRAKGSTVIDDARNGVDFRATMDQDTRADTRGTNLPQIVATGCKSPPSCLRVSLDPSRKGAQKNKIMYSFWSHYRPLPGGENGRMRVGDGKTTKISFNMKLGPEYDTPLSQMLHFQVYQSNKMDGGAKPGVTEPGGPIVSLRIVPASRRRNKSPDVEEFIVAVRSPEAGRLIHFDERDKGVLYRGEVRKGTWNNFALVLESGRSNKRIGGRVGFWLNGRKCFDKSVAWGFNPAIYPSNPNLGVELGSYRSADAKGHQTVYFDDVTIDR</sequence>
<name>A0ABU1X293_SPHXE</name>
<dbReference type="RefSeq" id="WP_310225159.1">
    <property type="nucleotide sequence ID" value="NZ_JAVDWV010000010.1"/>
</dbReference>
<proteinExistence type="predicted"/>
<comment type="caution">
    <text evidence="1">The sequence shown here is derived from an EMBL/GenBank/DDBJ whole genome shotgun (WGS) entry which is preliminary data.</text>
</comment>
<reference evidence="1 2" key="1">
    <citation type="submission" date="2023-07" db="EMBL/GenBank/DDBJ databases">
        <title>Sorghum-associated microbial communities from plants grown in Nebraska, USA.</title>
        <authorList>
            <person name="Schachtman D."/>
        </authorList>
    </citation>
    <scope>NUCLEOTIDE SEQUENCE [LARGE SCALE GENOMIC DNA]</scope>
    <source>
        <strain evidence="1 2">4256</strain>
    </source>
</reference>
<accession>A0ABU1X293</accession>
<dbReference type="Proteomes" id="UP001267638">
    <property type="component" value="Unassembled WGS sequence"/>
</dbReference>
<gene>
    <name evidence="1" type="ORF">J2W40_002500</name>
</gene>
<evidence type="ECO:0000313" key="1">
    <source>
        <dbReference type="EMBL" id="MDR7155668.1"/>
    </source>
</evidence>
<organism evidence="1 2">
    <name type="scientific">Sphingobium xenophagum</name>
    <dbReference type="NCBI Taxonomy" id="121428"/>
    <lineage>
        <taxon>Bacteria</taxon>
        <taxon>Pseudomonadati</taxon>
        <taxon>Pseudomonadota</taxon>
        <taxon>Alphaproteobacteria</taxon>
        <taxon>Sphingomonadales</taxon>
        <taxon>Sphingomonadaceae</taxon>
        <taxon>Sphingobium</taxon>
    </lineage>
</organism>